<dbReference type="InterPro" id="IPR011706">
    <property type="entry name" value="Cu-oxidase_C"/>
</dbReference>
<evidence type="ECO:0000259" key="3">
    <source>
        <dbReference type="Pfam" id="PF07731"/>
    </source>
</evidence>
<dbReference type="Gene3D" id="2.60.40.420">
    <property type="entry name" value="Cupredoxins - blue copper proteins"/>
    <property type="match status" value="1"/>
</dbReference>
<dbReference type="AlphaFoldDB" id="D7CD59"/>
<dbReference type="PATRIC" id="fig|749414.3.peg.8007"/>
<evidence type="ECO:0000313" key="5">
    <source>
        <dbReference type="Proteomes" id="UP000000377"/>
    </source>
</evidence>
<dbReference type="Pfam" id="PF07731">
    <property type="entry name" value="Cu-oxidase_2"/>
    <property type="match status" value="1"/>
</dbReference>
<feature type="compositionally biased region" description="Low complexity" evidence="2">
    <location>
        <begin position="28"/>
        <end position="43"/>
    </location>
</feature>
<dbReference type="Proteomes" id="UP000000377">
    <property type="component" value="Chromosome"/>
</dbReference>
<dbReference type="InterPro" id="IPR008972">
    <property type="entry name" value="Cupredoxin"/>
</dbReference>
<reference evidence="4 5" key="1">
    <citation type="journal article" date="2010" name="J. Bacteriol.">
        <title>Genome sequence of the milbemycin-producing bacterium Streptomyces bingchenggensis.</title>
        <authorList>
            <person name="Wang X.J."/>
            <person name="Yan Y.J."/>
            <person name="Zhang B."/>
            <person name="An J."/>
            <person name="Wang J.J."/>
            <person name="Tian J."/>
            <person name="Jiang L."/>
            <person name="Chen Y.H."/>
            <person name="Huang S.X."/>
            <person name="Yin M."/>
            <person name="Zhang J."/>
            <person name="Gao A.L."/>
            <person name="Liu C.X."/>
            <person name="Zhu Z.X."/>
            <person name="Xiang W.S."/>
        </authorList>
    </citation>
    <scope>NUCLEOTIDE SEQUENCE [LARGE SCALE GENOMIC DNA]</scope>
    <source>
        <strain evidence="4 5">BCW-1</strain>
    </source>
</reference>
<protein>
    <submittedName>
        <fullName evidence="4">Multicopper oxidase type 2</fullName>
    </submittedName>
</protein>
<keyword evidence="1" id="KW-0479">Metal-binding</keyword>
<gene>
    <name evidence="4" type="ordered locus">SBI_07786</name>
</gene>
<dbReference type="PROSITE" id="PS00080">
    <property type="entry name" value="MULTICOPPER_OXIDASE2"/>
    <property type="match status" value="1"/>
</dbReference>
<organism evidence="4 5">
    <name type="scientific">Streptomyces bingchenggensis (strain BCW-1)</name>
    <dbReference type="NCBI Taxonomy" id="749414"/>
    <lineage>
        <taxon>Bacteria</taxon>
        <taxon>Bacillati</taxon>
        <taxon>Actinomycetota</taxon>
        <taxon>Actinomycetes</taxon>
        <taxon>Kitasatosporales</taxon>
        <taxon>Streptomycetaceae</taxon>
        <taxon>Streptomyces</taxon>
    </lineage>
</organism>
<dbReference type="GO" id="GO:0016491">
    <property type="term" value="F:oxidoreductase activity"/>
    <property type="evidence" value="ECO:0007669"/>
    <property type="project" value="InterPro"/>
</dbReference>
<evidence type="ECO:0000256" key="2">
    <source>
        <dbReference type="SAM" id="MobiDB-lite"/>
    </source>
</evidence>
<accession>D7CD59</accession>
<sequence length="127" mass="13552">MSETTPNSKGPAKTQMSPERLASLGLTPAPEAAAPNEPALIPADQVKPEDVGTLSIEYRDGKPVIVVSGGTYIPATLMVVDGSDNAAGAHAARSRYERYIGDFVLHCHILDHEDNGMMQNIRISIPE</sequence>
<dbReference type="eggNOG" id="COG2132">
    <property type="taxonomic scope" value="Bacteria"/>
</dbReference>
<evidence type="ECO:0000256" key="1">
    <source>
        <dbReference type="ARBA" id="ARBA00022723"/>
    </source>
</evidence>
<feature type="region of interest" description="Disordered" evidence="2">
    <location>
        <begin position="1"/>
        <end position="46"/>
    </location>
</feature>
<dbReference type="STRING" id="749414.SBI_07786"/>
<feature type="domain" description="Plastocyanin-like" evidence="3">
    <location>
        <begin position="98"/>
        <end position="123"/>
    </location>
</feature>
<name>D7CD59_STRBB</name>
<evidence type="ECO:0000313" key="4">
    <source>
        <dbReference type="EMBL" id="ADI10906.1"/>
    </source>
</evidence>
<dbReference type="GO" id="GO:0005507">
    <property type="term" value="F:copper ion binding"/>
    <property type="evidence" value="ECO:0007669"/>
    <property type="project" value="InterPro"/>
</dbReference>
<dbReference type="InterPro" id="IPR002355">
    <property type="entry name" value="Cu_oxidase_Cu_BS"/>
</dbReference>
<dbReference type="HOGENOM" id="CLU_1969230_0_0_11"/>
<proteinExistence type="predicted"/>
<dbReference type="RefSeq" id="WP_014180356.1">
    <property type="nucleotide sequence ID" value="NC_016582.1"/>
</dbReference>
<dbReference type="InterPro" id="IPR033138">
    <property type="entry name" value="Cu_oxidase_CS"/>
</dbReference>
<dbReference type="KEGG" id="sbh:SBI_07786"/>
<dbReference type="EMBL" id="CP002047">
    <property type="protein sequence ID" value="ADI10906.1"/>
    <property type="molecule type" value="Genomic_DNA"/>
</dbReference>
<keyword evidence="5" id="KW-1185">Reference proteome</keyword>
<dbReference type="PROSITE" id="PS00079">
    <property type="entry name" value="MULTICOPPER_OXIDASE1"/>
    <property type="match status" value="1"/>
</dbReference>
<dbReference type="SUPFAM" id="SSF49503">
    <property type="entry name" value="Cupredoxins"/>
    <property type="match status" value="1"/>
</dbReference>